<proteinExistence type="predicted"/>
<organism evidence="1 2">
    <name type="scientific">Microbacterium hatanonis</name>
    <dbReference type="NCBI Taxonomy" id="404366"/>
    <lineage>
        <taxon>Bacteria</taxon>
        <taxon>Bacillati</taxon>
        <taxon>Actinomycetota</taxon>
        <taxon>Actinomycetes</taxon>
        <taxon>Micrococcales</taxon>
        <taxon>Microbacteriaceae</taxon>
        <taxon>Microbacterium</taxon>
    </lineage>
</organism>
<evidence type="ECO:0000313" key="2">
    <source>
        <dbReference type="Proteomes" id="UP000321034"/>
    </source>
</evidence>
<protein>
    <submittedName>
        <fullName evidence="1">Type II toxin-antitoxin system VapC family toxin</fullName>
    </submittedName>
</protein>
<dbReference type="EMBL" id="VRSV01000001">
    <property type="protein sequence ID" value="TXK12409.1"/>
    <property type="molecule type" value="Genomic_DNA"/>
</dbReference>
<accession>A0A5C8I250</accession>
<dbReference type="AlphaFoldDB" id="A0A5C8I250"/>
<dbReference type="OrthoDB" id="8370557at2"/>
<dbReference type="Proteomes" id="UP000321034">
    <property type="component" value="Unassembled WGS sequence"/>
</dbReference>
<dbReference type="Gene3D" id="3.40.50.1010">
    <property type="entry name" value="5'-nuclease"/>
    <property type="match status" value="1"/>
</dbReference>
<keyword evidence="2" id="KW-1185">Reference proteome</keyword>
<dbReference type="RefSeq" id="WP_147893138.1">
    <property type="nucleotide sequence ID" value="NZ_BAAANR010000001.1"/>
</dbReference>
<reference evidence="1 2" key="1">
    <citation type="submission" date="2019-08" db="EMBL/GenBank/DDBJ databases">
        <authorList>
            <person name="Dong K."/>
        </authorList>
    </citation>
    <scope>NUCLEOTIDE SEQUENCE [LARGE SCALE GENOMIC DNA]</scope>
    <source>
        <strain evidence="1 2">JCM14558</strain>
    </source>
</reference>
<comment type="caution">
    <text evidence="1">The sequence shown here is derived from an EMBL/GenBank/DDBJ whole genome shotgun (WGS) entry which is preliminary data.</text>
</comment>
<name>A0A5C8I250_9MICO</name>
<evidence type="ECO:0000313" key="1">
    <source>
        <dbReference type="EMBL" id="TXK12409.1"/>
    </source>
</evidence>
<gene>
    <name evidence="1" type="ORF">FVP77_02720</name>
</gene>
<sequence length="133" mass="14367">MTRFAIDAPVALRLIREEIGVPAARSLVAPSVLRSHALSLLYRDVRNGVLDESGGRRQLDELAGLKIRLLGDRVSRATAWRLADELGWDDTPAAEYLAVAVLQADALVSDDPVLVAAASARLRVAPFSELVEP</sequence>